<evidence type="ECO:0000256" key="5">
    <source>
        <dbReference type="ARBA" id="ARBA00022679"/>
    </source>
</evidence>
<dbReference type="PANTHER" id="PTHR23163:SF0">
    <property type="entry name" value="E3 UBIQUITIN-PROTEIN LIGASE BRE1"/>
    <property type="match status" value="1"/>
</dbReference>
<keyword evidence="10 15" id="KW-0156">Chromatin regulator</keyword>
<dbReference type="EMBL" id="ML210189">
    <property type="protein sequence ID" value="TFK25168.1"/>
    <property type="molecule type" value="Genomic_DNA"/>
</dbReference>
<evidence type="ECO:0000256" key="16">
    <source>
        <dbReference type="SAM" id="Coils"/>
    </source>
</evidence>
<dbReference type="EC" id="2.3.2.27" evidence="15"/>
<comment type="function">
    <text evidence="13">E3 ubiquitin-protein ligase that mediates monoubiquitination of histone H2B to form H2BK123ub1. H2BK123ub1 gives a specific tag for epigenetic transcriptional activation and is also a prerequisite for H3K4me and H3K79me formation.</text>
</comment>
<feature type="region of interest" description="Disordered" evidence="17">
    <location>
        <begin position="1"/>
        <end position="40"/>
    </location>
</feature>
<dbReference type="SMART" id="SM00184">
    <property type="entry name" value="RING"/>
    <property type="match status" value="1"/>
</dbReference>
<evidence type="ECO:0000256" key="15">
    <source>
        <dbReference type="RuleBase" id="RU365038"/>
    </source>
</evidence>
<dbReference type="OrthoDB" id="10266039at2759"/>
<dbReference type="InterPro" id="IPR001841">
    <property type="entry name" value="Znf_RING"/>
</dbReference>
<dbReference type="UniPathway" id="UPA00143"/>
<dbReference type="Gene3D" id="3.30.40.10">
    <property type="entry name" value="Zinc/RING finger domain, C3HC4 (zinc finger)"/>
    <property type="match status" value="1"/>
</dbReference>
<reference evidence="19 20" key="1">
    <citation type="journal article" date="2019" name="Nat. Ecol. Evol.">
        <title>Megaphylogeny resolves global patterns of mushroom evolution.</title>
        <authorList>
            <person name="Varga T."/>
            <person name="Krizsan K."/>
            <person name="Foldi C."/>
            <person name="Dima B."/>
            <person name="Sanchez-Garcia M."/>
            <person name="Sanchez-Ramirez S."/>
            <person name="Szollosi G.J."/>
            <person name="Szarkandi J.G."/>
            <person name="Papp V."/>
            <person name="Albert L."/>
            <person name="Andreopoulos W."/>
            <person name="Angelini C."/>
            <person name="Antonin V."/>
            <person name="Barry K.W."/>
            <person name="Bougher N.L."/>
            <person name="Buchanan P."/>
            <person name="Buyck B."/>
            <person name="Bense V."/>
            <person name="Catcheside P."/>
            <person name="Chovatia M."/>
            <person name="Cooper J."/>
            <person name="Damon W."/>
            <person name="Desjardin D."/>
            <person name="Finy P."/>
            <person name="Geml J."/>
            <person name="Haridas S."/>
            <person name="Hughes K."/>
            <person name="Justo A."/>
            <person name="Karasinski D."/>
            <person name="Kautmanova I."/>
            <person name="Kiss B."/>
            <person name="Kocsube S."/>
            <person name="Kotiranta H."/>
            <person name="LaButti K.M."/>
            <person name="Lechner B.E."/>
            <person name="Liimatainen K."/>
            <person name="Lipzen A."/>
            <person name="Lukacs Z."/>
            <person name="Mihaltcheva S."/>
            <person name="Morgado L.N."/>
            <person name="Niskanen T."/>
            <person name="Noordeloos M.E."/>
            <person name="Ohm R.A."/>
            <person name="Ortiz-Santana B."/>
            <person name="Ovrebo C."/>
            <person name="Racz N."/>
            <person name="Riley R."/>
            <person name="Savchenko A."/>
            <person name="Shiryaev A."/>
            <person name="Soop K."/>
            <person name="Spirin V."/>
            <person name="Szebenyi C."/>
            <person name="Tomsovsky M."/>
            <person name="Tulloss R.E."/>
            <person name="Uehling J."/>
            <person name="Grigoriev I.V."/>
            <person name="Vagvolgyi C."/>
            <person name="Papp T."/>
            <person name="Martin F.M."/>
            <person name="Miettinen O."/>
            <person name="Hibbett D.S."/>
            <person name="Nagy L.G."/>
        </authorList>
    </citation>
    <scope>NUCLEOTIDE SEQUENCE [LARGE SCALE GENOMIC DNA]</scope>
    <source>
        <strain evidence="19 20">CBS 121175</strain>
    </source>
</reference>
<dbReference type="InterPro" id="IPR017907">
    <property type="entry name" value="Znf_RING_CS"/>
</dbReference>
<dbReference type="GO" id="GO:0061630">
    <property type="term" value="F:ubiquitin protein ligase activity"/>
    <property type="evidence" value="ECO:0007669"/>
    <property type="project" value="UniProtKB-EC"/>
</dbReference>
<dbReference type="PROSITE" id="PS50089">
    <property type="entry name" value="ZF_RING_2"/>
    <property type="match status" value="1"/>
</dbReference>
<keyword evidence="8 15" id="KW-0833">Ubl conjugation pathway</keyword>
<evidence type="ECO:0000313" key="20">
    <source>
        <dbReference type="Proteomes" id="UP000307440"/>
    </source>
</evidence>
<gene>
    <name evidence="19" type="ORF">FA15DRAFT_367027</name>
</gene>
<evidence type="ECO:0000256" key="11">
    <source>
        <dbReference type="ARBA" id="ARBA00023054"/>
    </source>
</evidence>
<evidence type="ECO:0000256" key="2">
    <source>
        <dbReference type="ARBA" id="ARBA00004123"/>
    </source>
</evidence>
<dbReference type="PROSITE" id="PS00518">
    <property type="entry name" value="ZF_RING_1"/>
    <property type="match status" value="1"/>
</dbReference>
<comment type="pathway">
    <text evidence="3 15">Protein modification; protein ubiquitination.</text>
</comment>
<dbReference type="InterPro" id="IPR018957">
    <property type="entry name" value="Znf_C3HC4_RING-type"/>
</dbReference>
<comment type="subcellular location">
    <subcellularLocation>
        <location evidence="2 15">Nucleus</location>
    </subcellularLocation>
</comment>
<accession>A0A5C3LA85</accession>
<evidence type="ECO:0000256" key="17">
    <source>
        <dbReference type="SAM" id="MobiDB-lite"/>
    </source>
</evidence>
<feature type="coiled-coil region" evidence="16">
    <location>
        <begin position="703"/>
        <end position="730"/>
    </location>
</feature>
<evidence type="ECO:0000256" key="4">
    <source>
        <dbReference type="ARBA" id="ARBA00005555"/>
    </source>
</evidence>
<protein>
    <recommendedName>
        <fullName evidence="15">E3 ubiquitin protein ligase</fullName>
        <ecNumber evidence="15">2.3.2.27</ecNumber>
    </recommendedName>
</protein>
<dbReference type="InterPro" id="IPR058643">
    <property type="entry name" value="BRE1-like_CC"/>
</dbReference>
<organism evidence="19 20">
    <name type="scientific">Coprinopsis marcescibilis</name>
    <name type="common">Agaric fungus</name>
    <name type="synonym">Psathyrella marcescibilis</name>
    <dbReference type="NCBI Taxonomy" id="230819"/>
    <lineage>
        <taxon>Eukaryota</taxon>
        <taxon>Fungi</taxon>
        <taxon>Dikarya</taxon>
        <taxon>Basidiomycota</taxon>
        <taxon>Agaricomycotina</taxon>
        <taxon>Agaricomycetes</taxon>
        <taxon>Agaricomycetidae</taxon>
        <taxon>Agaricales</taxon>
        <taxon>Agaricineae</taxon>
        <taxon>Psathyrellaceae</taxon>
        <taxon>Coprinopsis</taxon>
    </lineage>
</organism>
<dbReference type="Pfam" id="PF08647">
    <property type="entry name" value="BRE1"/>
    <property type="match status" value="1"/>
</dbReference>
<evidence type="ECO:0000256" key="10">
    <source>
        <dbReference type="ARBA" id="ARBA00022853"/>
    </source>
</evidence>
<keyword evidence="5 15" id="KW-0808">Transferase</keyword>
<dbReference type="AlphaFoldDB" id="A0A5C3LA85"/>
<feature type="coiled-coil region" evidence="16">
    <location>
        <begin position="280"/>
        <end position="307"/>
    </location>
</feature>
<feature type="region of interest" description="Disordered" evidence="17">
    <location>
        <begin position="212"/>
        <end position="271"/>
    </location>
</feature>
<evidence type="ECO:0000259" key="18">
    <source>
        <dbReference type="PROSITE" id="PS50089"/>
    </source>
</evidence>
<dbReference type="CDD" id="cd16499">
    <property type="entry name" value="RING-HC_Bre1-like"/>
    <property type="match status" value="1"/>
</dbReference>
<dbReference type="Pfam" id="PF26095">
    <property type="entry name" value="CC_Bre1"/>
    <property type="match status" value="1"/>
</dbReference>
<keyword evidence="6 15" id="KW-0479">Metal-binding</keyword>
<evidence type="ECO:0000256" key="6">
    <source>
        <dbReference type="ARBA" id="ARBA00022723"/>
    </source>
</evidence>
<evidence type="ECO:0000256" key="13">
    <source>
        <dbReference type="ARBA" id="ARBA00059679"/>
    </source>
</evidence>
<keyword evidence="11 15" id="KW-0175">Coiled coil</keyword>
<sequence>MESRKRPHTDDGDVSVSKKRVLTGSNGTPHVNGPSDQTEDELTFSANLENFRKEAIFRRMRHYSRENERNLLRIQDLERRKTTCEAGVAAISACWTQLVETIRLLMKTDDIPSSSGLSTEDLFDISSRIEEENIPQLKAALGEVTNATEALVTKFVQLGGEQRGDIFRNEAFVERQKAQTERAALKSELQVTRKQLQDCIDDRDKYHSELLNAQNRLERSKSQTVRSLESRHPPEKLSVNGETEDAQGKPSSPSETSDRQSVPPQHSTPRHIAVAPIEAIQLREQRIRELEIKNSDLQKRVSDLDFQISTHQATIEQNAIYRSMQEKFTAIQHDIHRLSAENRQLLDDNERLRTARREWEEQLLDGYNQGLQEMKTQLGKRDADIARLREQRDQLNADLTERKHKESVKMNSYNEYKNLVESRGERISILISELSRCKARLAAKEGQGDLLLFFLNGDEDAAKYAETLKAQKEEVEVRMEALQHALSTYDQENPDIGKHIKAQAEAEEKLAKVSAELAKYQRVFGDSSGPKVEDTTELERLRLLQSEHEKTEASLYEELEKLSSAWENLDKQLNSKVYKLGELEDKLAHAKAEKAKADNKFWAVQREREAIEAERKAIKNAMEKQGKALDHYAELDKTLRQRVAALELELKTSRLQAMEWADDNSRLKEQTKHWKMEFETRKEHAAHVEKRCRGKEDDYYKREKELRTREASWTQEKNRLQEEIQRIREESDARAVKKQGVSSKEDKSFQDLRSLLLCSVCKTNFRKVIITKCMHTFCKNCMDERIASRQRKCPACSLQFSQSEVHQFYMQ</sequence>
<feature type="compositionally biased region" description="Polar residues" evidence="17">
    <location>
        <begin position="249"/>
        <end position="267"/>
    </location>
</feature>
<evidence type="ECO:0000256" key="9">
    <source>
        <dbReference type="ARBA" id="ARBA00022833"/>
    </source>
</evidence>
<proteinExistence type="inferred from homology"/>
<evidence type="ECO:0000256" key="7">
    <source>
        <dbReference type="ARBA" id="ARBA00022771"/>
    </source>
</evidence>
<dbReference type="GO" id="GO:0016567">
    <property type="term" value="P:protein ubiquitination"/>
    <property type="evidence" value="ECO:0007669"/>
    <property type="project" value="UniProtKB-UniRule"/>
</dbReference>
<dbReference type="InterPro" id="IPR013956">
    <property type="entry name" value="E3_ubiquit_lig_Bre1"/>
</dbReference>
<feature type="domain" description="RING-type" evidence="18">
    <location>
        <begin position="758"/>
        <end position="797"/>
    </location>
</feature>
<evidence type="ECO:0000256" key="1">
    <source>
        <dbReference type="ARBA" id="ARBA00000900"/>
    </source>
</evidence>
<dbReference type="GO" id="GO:0008270">
    <property type="term" value="F:zinc ion binding"/>
    <property type="evidence" value="ECO:0007669"/>
    <property type="project" value="UniProtKB-KW"/>
</dbReference>
<dbReference type="Pfam" id="PF00097">
    <property type="entry name" value="zf-C3HC4"/>
    <property type="match status" value="1"/>
</dbReference>
<dbReference type="STRING" id="230819.A0A5C3LA85"/>
<dbReference type="PANTHER" id="PTHR23163">
    <property type="entry name" value="RING FINGER PROTEIN-RELATED"/>
    <property type="match status" value="1"/>
</dbReference>
<feature type="coiled-coil region" evidence="16">
    <location>
        <begin position="580"/>
        <end position="624"/>
    </location>
</feature>
<keyword evidence="20" id="KW-1185">Reference proteome</keyword>
<keyword evidence="12 15" id="KW-0539">Nucleus</keyword>
<comment type="similarity">
    <text evidence="4 15">Belongs to the BRE1 family.</text>
</comment>
<name>A0A5C3LA85_COPMA</name>
<dbReference type="Proteomes" id="UP000307440">
    <property type="component" value="Unassembled WGS sequence"/>
</dbReference>
<keyword evidence="9 15" id="KW-0862">Zinc</keyword>
<keyword evidence="7 14" id="KW-0863">Zinc-finger</keyword>
<dbReference type="SUPFAM" id="SSF57850">
    <property type="entry name" value="RING/U-box"/>
    <property type="match status" value="1"/>
</dbReference>
<feature type="compositionally biased region" description="Basic and acidic residues" evidence="17">
    <location>
        <begin position="1"/>
        <end position="11"/>
    </location>
</feature>
<dbReference type="GO" id="GO:0005634">
    <property type="term" value="C:nucleus"/>
    <property type="evidence" value="ECO:0007669"/>
    <property type="project" value="UniProtKB-SubCell"/>
</dbReference>
<comment type="catalytic activity">
    <reaction evidence="1 15">
        <text>S-ubiquitinyl-[E2 ubiquitin-conjugating enzyme]-L-cysteine + [acceptor protein]-L-lysine = [E2 ubiquitin-conjugating enzyme]-L-cysteine + N(6)-ubiquitinyl-[acceptor protein]-L-lysine.</text>
        <dbReference type="EC" id="2.3.2.27"/>
    </reaction>
</comment>
<feature type="coiled-coil region" evidence="16">
    <location>
        <begin position="335"/>
        <end position="405"/>
    </location>
</feature>
<evidence type="ECO:0000256" key="14">
    <source>
        <dbReference type="PROSITE-ProRule" id="PRU00175"/>
    </source>
</evidence>
<dbReference type="GO" id="GO:0006325">
    <property type="term" value="P:chromatin organization"/>
    <property type="evidence" value="ECO:0007669"/>
    <property type="project" value="UniProtKB-KW"/>
</dbReference>
<evidence type="ECO:0000256" key="8">
    <source>
        <dbReference type="ARBA" id="ARBA00022786"/>
    </source>
</evidence>
<dbReference type="GO" id="GO:0033503">
    <property type="term" value="C:HULC complex"/>
    <property type="evidence" value="ECO:0007669"/>
    <property type="project" value="TreeGrafter"/>
</dbReference>
<evidence type="ECO:0000256" key="12">
    <source>
        <dbReference type="ARBA" id="ARBA00023242"/>
    </source>
</evidence>
<evidence type="ECO:0000313" key="19">
    <source>
        <dbReference type="EMBL" id="TFK25168.1"/>
    </source>
</evidence>
<evidence type="ECO:0000256" key="3">
    <source>
        <dbReference type="ARBA" id="ARBA00004906"/>
    </source>
</evidence>
<dbReference type="InterPro" id="IPR013083">
    <property type="entry name" value="Znf_RING/FYVE/PHD"/>
</dbReference>
<feature type="coiled-coil region" evidence="16">
    <location>
        <begin position="465"/>
        <end position="523"/>
    </location>
</feature>